<dbReference type="GO" id="GO:0003824">
    <property type="term" value="F:catalytic activity"/>
    <property type="evidence" value="ECO:0007669"/>
    <property type="project" value="InterPro"/>
</dbReference>
<keyword evidence="2" id="KW-0597">Phosphoprotein</keyword>
<dbReference type="CDD" id="cd05930">
    <property type="entry name" value="A_NRPS"/>
    <property type="match status" value="2"/>
</dbReference>
<dbReference type="InterPro" id="IPR010071">
    <property type="entry name" value="AA_adenyl_dom"/>
</dbReference>
<dbReference type="GO" id="GO:0044550">
    <property type="term" value="P:secondary metabolite biosynthetic process"/>
    <property type="evidence" value="ECO:0007669"/>
    <property type="project" value="TreeGrafter"/>
</dbReference>
<keyword evidence="1" id="KW-0596">Phosphopantetheine</keyword>
<accession>A0A815LX13</accession>
<dbReference type="EMBL" id="CAJNOI010001463">
    <property type="protein sequence ID" value="CAF1415614.1"/>
    <property type="molecule type" value="Genomic_DNA"/>
</dbReference>
<dbReference type="PROSITE" id="PS00455">
    <property type="entry name" value="AMP_BINDING"/>
    <property type="match status" value="2"/>
</dbReference>
<dbReference type="NCBIfam" id="TIGR01733">
    <property type="entry name" value="AA-adenyl-dom"/>
    <property type="match status" value="1"/>
</dbReference>
<dbReference type="PANTHER" id="PTHR45527:SF1">
    <property type="entry name" value="FATTY ACID SYNTHASE"/>
    <property type="match status" value="1"/>
</dbReference>
<organism evidence="4 7">
    <name type="scientific">Adineta steineri</name>
    <dbReference type="NCBI Taxonomy" id="433720"/>
    <lineage>
        <taxon>Eukaryota</taxon>
        <taxon>Metazoa</taxon>
        <taxon>Spiralia</taxon>
        <taxon>Gnathifera</taxon>
        <taxon>Rotifera</taxon>
        <taxon>Eurotatoria</taxon>
        <taxon>Bdelloidea</taxon>
        <taxon>Adinetida</taxon>
        <taxon>Adinetidae</taxon>
        <taxon>Adineta</taxon>
    </lineage>
</organism>
<sequence length="2344" mass="269021">MFVNAIPLRCQLDPHLSFHQLTEHVQDIMINCTKYSYFPLQRILNQHPNISNPVFLDTSFEFLSSTRRDEKNEIMIGDSRFSLLPYSIKISEDEIMSKFDFILSFQHNLDLNELSCTINASLDLFNIETVCLITQRLQAMLHQQFTCFGCTTNKPIHELSLTLSNEQYLMQSLNNTQISFSSPLTCIHHEFVYQVMQHPQKLAVELDEQSLTYCELLYYVQILSVTLLNENHVVPGEVVCQCVERSLSMVIGIMAIEMAGGVYCPLSSRDPQHRLHALTQQTQSRLILVHHLTKIKFDHDIAALDIDSILKVNNMDSDMNYNCLEGVKVKGEEIAYVIFTSGSTGIPKAVQVRHQNFIDCIHSLAYINSFNKDDTVVQMTRCSFDIHVQEILGTLLAGGTLIMLHPGGTIDFVYLFEGMFIVVGESFSVPLIDLIVKIGITNCIVWNLYGPAEATIGSTLYCVNVTNDTQKIPIGRPLPNYRCMIINQYLQPSVIGQEGELLVGGVGVFAGYLDRDDLTAKALVEIDGQLFYRTGDLVGMDNDGLLHYQGRKDHQVKLHGQRIELGEIERCLLNITSISACVVMKWNDDHLVAYVQSSDINERELREHCQSHLPPHMIPSIFSILDKLPLNQNGKVDRKRLPSPDFSLSTLLSSDKSDTSLNQFEERIHIIWCQVLHCNENHISRTTSFFSVGGHSLLFIELYHHYQSVFNFDTHTLSIAPFLQQPTIFQHSQLLQTVTINNNKATQWYTLHINEGVASFAQERIFLDEQVRFSSNIAIYNELFTLQLVQGSLSLNHLSQALRYVLNKHKILRTFLVFNNDNSSMKQCITDIHKTFRITMNRTFENNDELRDIICQTTINPNLFDLSTGRVFHVEILRHQILLNENENNNNEFMTNSDVLLIAFHHAAFDRASFPIFFNDLCLAYNTNAISIEDNDESLQYIDYSVHERLIDMTTSRAFWYLQLEGYNFDSRLLLPVDRHRSSNDHRSSSASVTQISFNNEISQLFLDYASIHHVTPFQLGLSILYAFLFKLTHGENDLCISCLNANRHKTELQNIMGMFVSTLPYRIQAEPHWSFDELVKYVQEKCLSILEHSHYPLQQILANLHINQSNISFLETMYDFITLSSHSDELSLDGAAFEHVSAEQPFEVAKFDFMLTFIYNPLLENNRLSFRFTCSRDLFDEITVTNIGRRLEYCFQQLFSSYETINRIDTCFTSISKINLILPEETQEMEDIIFCRQSHIINEATASFAQTRIWLDKRICFDPDKPQLTIYNMPFVYHLQPGHILSVQQLHHALHLTVHRHLSLHTSLHFDSAKNLLMQRVVDMNDNNRQLFTFIESTHETDKQLNDIIENEKCNPQLFDLAQGLVFRCHIIYYKGISSDHLLSHKDLIIFNFHHAFFDYPSMDIFHHDLNQAYTIGQLSYDDNNNLRYIDYALIEQQMSMTGASMFWLDALHDCKLDQSLSLPYDRYRLTNEHRTNRTTSISFDFGQDLSHHFLLNASSNNIKHEHLALAIYFIFLFKLTNGEKDLCISMNINNRYRNELKSIIGLFENIISMRCQLDPYWSFQYLIDYAQEITTKSMKYSYFPLQHILNQHPNISKPAFLDMSFKFQSSMTRSDNKLIMIGDSQLSSIPITMNINDNVITNMYDFSLIIQHDLNINRLSCTINASLDLFNVETIDKISQRFHSTLNQLFTSIGDQVNKSIYEISLILSNERLLMQSMNNTQVSFSSVNCIHHKFVCQVMKHPQKVAVELDEQSMTYAELLHYVQVLSLTLLNEYNVFPGEIICQCVERSLSMVIGIMAIEMAGGVYCPLSPRDPQHRLYTLVQQTQSRLVLIHWLTKTKFNDDIVLLDIDLVLTDTKADYKVHVSKLTNVLVGPDAVAYIIFTSGSTGTPKAAQVWHQNFIQLMRSLVRGDVLNENDIIMQVARCSFDLHIQDIIGTLITGASLVMPHLGGTINFDYLIDVVKSKNVTYFTTVPTILQHLFSFLQKSNQLTAVKSLRSLCSGGEICSVNLVHLILSSVPHSCRLWNLYGPAEATIVSTSHKVHVQTNVRNISIGRPLFNYRCIIINQYLQSSTTAQEGELFIGGVGVFAGYLRRDDLTAKALVEIDGQLFYRTGDHVTMDNHGLLYYQGRKDHQIKLHGQRIELGEIERCLLSITSISACVVVKWNNDYLVAYVQSSSHMNEEQLRQHCQSHLPPHMIPSFFIILDKLPLNQNGKVDRKQLPSPDFSTSTLLSSNKSNTPLNQFEERIHTIWCQVLHSNQNQISTTTSFFSAGGHSLRFIELYYRYQSLFSFDAHSLSIGLFLQQPTIRQHAQLLQTLPSNDTQATRCQILHINQGKTSLN</sequence>
<dbReference type="NCBIfam" id="NF003417">
    <property type="entry name" value="PRK04813.1"/>
    <property type="match status" value="3"/>
</dbReference>
<dbReference type="InterPro" id="IPR045851">
    <property type="entry name" value="AMP-bd_C_sf"/>
</dbReference>
<feature type="domain" description="Carrier" evidence="3">
    <location>
        <begin position="2242"/>
        <end position="2322"/>
    </location>
</feature>
<dbReference type="InterPro" id="IPR020845">
    <property type="entry name" value="AMP-binding_CS"/>
</dbReference>
<dbReference type="PANTHER" id="PTHR45527">
    <property type="entry name" value="NONRIBOSOMAL PEPTIDE SYNTHETASE"/>
    <property type="match status" value="1"/>
</dbReference>
<evidence type="ECO:0000256" key="2">
    <source>
        <dbReference type="ARBA" id="ARBA00022553"/>
    </source>
</evidence>
<dbReference type="OrthoDB" id="416786at2759"/>
<dbReference type="InterPro" id="IPR025110">
    <property type="entry name" value="AMP-bd_C"/>
</dbReference>
<dbReference type="Gene3D" id="3.30.300.30">
    <property type="match status" value="2"/>
</dbReference>
<evidence type="ECO:0000313" key="4">
    <source>
        <dbReference type="EMBL" id="CAF1415614.1"/>
    </source>
</evidence>
<dbReference type="InterPro" id="IPR009081">
    <property type="entry name" value="PP-bd_ACP"/>
</dbReference>
<dbReference type="Gene3D" id="3.40.50.12780">
    <property type="entry name" value="N-terminal domain of ligase-like"/>
    <property type="match status" value="3"/>
</dbReference>
<feature type="domain" description="Carrier" evidence="3">
    <location>
        <begin position="659"/>
        <end position="739"/>
    </location>
</feature>
<dbReference type="Pfam" id="PF00668">
    <property type="entry name" value="Condensation"/>
    <property type="match status" value="3"/>
</dbReference>
<dbReference type="InterPro" id="IPR001242">
    <property type="entry name" value="Condensation_dom"/>
</dbReference>
<dbReference type="InterPro" id="IPR042099">
    <property type="entry name" value="ANL_N_sf"/>
</dbReference>
<dbReference type="InterPro" id="IPR000873">
    <property type="entry name" value="AMP-dep_synth/lig_dom"/>
</dbReference>
<evidence type="ECO:0000259" key="3">
    <source>
        <dbReference type="PROSITE" id="PS50075"/>
    </source>
</evidence>
<dbReference type="Pfam" id="PF00550">
    <property type="entry name" value="PP-binding"/>
    <property type="match status" value="2"/>
</dbReference>
<dbReference type="Proteomes" id="UP000663832">
    <property type="component" value="Unassembled WGS sequence"/>
</dbReference>
<dbReference type="Pfam" id="PF13193">
    <property type="entry name" value="AMP-binding_C"/>
    <property type="match status" value="2"/>
</dbReference>
<evidence type="ECO:0000313" key="6">
    <source>
        <dbReference type="Proteomes" id="UP000663832"/>
    </source>
</evidence>
<dbReference type="GO" id="GO:0005737">
    <property type="term" value="C:cytoplasm"/>
    <property type="evidence" value="ECO:0007669"/>
    <property type="project" value="TreeGrafter"/>
</dbReference>
<dbReference type="GO" id="GO:0043041">
    <property type="term" value="P:amino acid activation for nonribosomal peptide biosynthetic process"/>
    <property type="evidence" value="ECO:0007669"/>
    <property type="project" value="TreeGrafter"/>
</dbReference>
<dbReference type="Gene3D" id="3.30.559.30">
    <property type="entry name" value="Nonribosomal peptide synthetase, condensation domain"/>
    <property type="match status" value="3"/>
</dbReference>
<comment type="caution">
    <text evidence="4">The sequence shown here is derived from an EMBL/GenBank/DDBJ whole genome shotgun (WGS) entry which is preliminary data.</text>
</comment>
<dbReference type="Pfam" id="PF00501">
    <property type="entry name" value="AMP-binding"/>
    <property type="match status" value="3"/>
</dbReference>
<dbReference type="EMBL" id="CAJNOM010001786">
    <property type="protein sequence ID" value="CAF1619001.1"/>
    <property type="molecule type" value="Genomic_DNA"/>
</dbReference>
<evidence type="ECO:0000256" key="1">
    <source>
        <dbReference type="ARBA" id="ARBA00022450"/>
    </source>
</evidence>
<protein>
    <recommendedName>
        <fullName evidence="3">Carrier domain-containing protein</fullName>
    </recommendedName>
</protein>
<dbReference type="InterPro" id="IPR036736">
    <property type="entry name" value="ACP-like_sf"/>
</dbReference>
<dbReference type="SUPFAM" id="SSF56801">
    <property type="entry name" value="Acetyl-CoA synthetase-like"/>
    <property type="match status" value="2"/>
</dbReference>
<evidence type="ECO:0000313" key="5">
    <source>
        <dbReference type="EMBL" id="CAF1619001.1"/>
    </source>
</evidence>
<dbReference type="SUPFAM" id="SSF52777">
    <property type="entry name" value="CoA-dependent acyltransferases"/>
    <property type="match status" value="5"/>
</dbReference>
<name>A0A815LX13_9BILA</name>
<dbReference type="InterPro" id="IPR023213">
    <property type="entry name" value="CAT-like_dom_sf"/>
</dbReference>
<proteinExistence type="predicted"/>
<keyword evidence="6" id="KW-1185">Reference proteome</keyword>
<dbReference type="Gene3D" id="3.30.559.10">
    <property type="entry name" value="Chloramphenicol acetyltransferase-like domain"/>
    <property type="match status" value="2"/>
</dbReference>
<evidence type="ECO:0000313" key="7">
    <source>
        <dbReference type="Proteomes" id="UP000663877"/>
    </source>
</evidence>
<dbReference type="GO" id="GO:0031177">
    <property type="term" value="F:phosphopantetheine binding"/>
    <property type="evidence" value="ECO:0007669"/>
    <property type="project" value="TreeGrafter"/>
</dbReference>
<dbReference type="Proteomes" id="UP000663877">
    <property type="component" value="Unassembled WGS sequence"/>
</dbReference>
<gene>
    <name evidence="4" type="ORF">BJG266_LOCUS38471</name>
    <name evidence="5" type="ORF">QVE165_LOCUS55342</name>
</gene>
<reference evidence="4" key="1">
    <citation type="submission" date="2021-02" db="EMBL/GenBank/DDBJ databases">
        <authorList>
            <person name="Nowell W R."/>
        </authorList>
    </citation>
    <scope>NUCLEOTIDE SEQUENCE</scope>
</reference>
<dbReference type="PROSITE" id="PS50075">
    <property type="entry name" value="CARRIER"/>
    <property type="match status" value="2"/>
</dbReference>
<dbReference type="Gene3D" id="1.10.1200.10">
    <property type="entry name" value="ACP-like"/>
    <property type="match status" value="2"/>
</dbReference>
<dbReference type="SUPFAM" id="SSF47336">
    <property type="entry name" value="ACP-like"/>
    <property type="match status" value="2"/>
</dbReference>